<feature type="signal peptide" evidence="1">
    <location>
        <begin position="1"/>
        <end position="24"/>
    </location>
</feature>
<keyword evidence="1" id="KW-0732">Signal</keyword>
<gene>
    <name evidence="2" type="ORF">R3P38DRAFT_323686</name>
</gene>
<evidence type="ECO:0008006" key="4">
    <source>
        <dbReference type="Google" id="ProtNLM"/>
    </source>
</evidence>
<feature type="chain" id="PRO_5043676353" description="Secreted protein" evidence="1">
    <location>
        <begin position="25"/>
        <end position="85"/>
    </location>
</feature>
<sequence>MIFRYAAVFPLLLVLAFSNSTCLSREYSRLRSNTYADRSEPTLISRVSISIAATPKEWPPSLASRRLVFSPSESLHKLYSCGILQ</sequence>
<accession>A0AAW0CVV6</accession>
<name>A0AAW0CVV6_9AGAR</name>
<protein>
    <recommendedName>
        <fullName evidence="4">Secreted protein</fullName>
    </recommendedName>
</protein>
<reference evidence="2 3" key="1">
    <citation type="journal article" date="2024" name="J Genomics">
        <title>Draft genome sequencing and assembly of Favolaschia claudopus CIRM-BRFM 2984 isolated from oak limbs.</title>
        <authorList>
            <person name="Navarro D."/>
            <person name="Drula E."/>
            <person name="Chaduli D."/>
            <person name="Cazenave R."/>
            <person name="Ahrendt S."/>
            <person name="Wang J."/>
            <person name="Lipzen A."/>
            <person name="Daum C."/>
            <person name="Barry K."/>
            <person name="Grigoriev I.V."/>
            <person name="Favel A."/>
            <person name="Rosso M.N."/>
            <person name="Martin F."/>
        </authorList>
    </citation>
    <scope>NUCLEOTIDE SEQUENCE [LARGE SCALE GENOMIC DNA]</scope>
    <source>
        <strain evidence="2 3">CIRM-BRFM 2984</strain>
    </source>
</reference>
<dbReference type="Proteomes" id="UP001362999">
    <property type="component" value="Unassembled WGS sequence"/>
</dbReference>
<dbReference type="EMBL" id="JAWWNJ010000013">
    <property type="protein sequence ID" value="KAK7042693.1"/>
    <property type="molecule type" value="Genomic_DNA"/>
</dbReference>
<proteinExistence type="predicted"/>
<dbReference type="AlphaFoldDB" id="A0AAW0CVV6"/>
<keyword evidence="3" id="KW-1185">Reference proteome</keyword>
<organism evidence="2 3">
    <name type="scientific">Favolaschia claudopus</name>
    <dbReference type="NCBI Taxonomy" id="2862362"/>
    <lineage>
        <taxon>Eukaryota</taxon>
        <taxon>Fungi</taxon>
        <taxon>Dikarya</taxon>
        <taxon>Basidiomycota</taxon>
        <taxon>Agaricomycotina</taxon>
        <taxon>Agaricomycetes</taxon>
        <taxon>Agaricomycetidae</taxon>
        <taxon>Agaricales</taxon>
        <taxon>Marasmiineae</taxon>
        <taxon>Mycenaceae</taxon>
        <taxon>Favolaschia</taxon>
    </lineage>
</organism>
<evidence type="ECO:0000256" key="1">
    <source>
        <dbReference type="SAM" id="SignalP"/>
    </source>
</evidence>
<comment type="caution">
    <text evidence="2">The sequence shown here is derived from an EMBL/GenBank/DDBJ whole genome shotgun (WGS) entry which is preliminary data.</text>
</comment>
<evidence type="ECO:0000313" key="3">
    <source>
        <dbReference type="Proteomes" id="UP001362999"/>
    </source>
</evidence>
<evidence type="ECO:0000313" key="2">
    <source>
        <dbReference type="EMBL" id="KAK7042693.1"/>
    </source>
</evidence>